<proteinExistence type="predicted"/>
<dbReference type="InterPro" id="IPR024072">
    <property type="entry name" value="DHFR-like_dom_sf"/>
</dbReference>
<name>A0ABV2QLC7_9MICO</name>
<evidence type="ECO:0000313" key="3">
    <source>
        <dbReference type="Proteomes" id="UP001549257"/>
    </source>
</evidence>
<dbReference type="InterPro" id="IPR002734">
    <property type="entry name" value="RibDG_C"/>
</dbReference>
<dbReference type="RefSeq" id="WP_354023948.1">
    <property type="nucleotide sequence ID" value="NZ_JBEPSJ010000001.1"/>
</dbReference>
<dbReference type="Pfam" id="PF01872">
    <property type="entry name" value="RibD_C"/>
    <property type="match status" value="1"/>
</dbReference>
<dbReference type="Proteomes" id="UP001549257">
    <property type="component" value="Unassembled WGS sequence"/>
</dbReference>
<accession>A0ABV2QLC7</accession>
<comment type="caution">
    <text evidence="2">The sequence shown here is derived from an EMBL/GenBank/DDBJ whole genome shotgun (WGS) entry which is preliminary data.</text>
</comment>
<organism evidence="2 3">
    <name type="scientific">Conyzicola nivalis</name>
    <dbReference type="NCBI Taxonomy" id="1477021"/>
    <lineage>
        <taxon>Bacteria</taxon>
        <taxon>Bacillati</taxon>
        <taxon>Actinomycetota</taxon>
        <taxon>Actinomycetes</taxon>
        <taxon>Micrococcales</taxon>
        <taxon>Microbacteriaceae</taxon>
        <taxon>Conyzicola</taxon>
    </lineage>
</organism>
<dbReference type="EMBL" id="JBEPSJ010000001">
    <property type="protein sequence ID" value="MET4581785.1"/>
    <property type="molecule type" value="Genomic_DNA"/>
</dbReference>
<evidence type="ECO:0000259" key="1">
    <source>
        <dbReference type="Pfam" id="PF01872"/>
    </source>
</evidence>
<gene>
    <name evidence="2" type="ORF">ABIE21_001275</name>
</gene>
<reference evidence="2 3" key="1">
    <citation type="submission" date="2024-06" db="EMBL/GenBank/DDBJ databases">
        <title>Sorghum-associated microbial communities from plants grown in Nebraska, USA.</title>
        <authorList>
            <person name="Schachtman D."/>
        </authorList>
    </citation>
    <scope>NUCLEOTIDE SEQUENCE [LARGE SCALE GENOMIC DNA]</scope>
    <source>
        <strain evidence="2 3">2857</strain>
    </source>
</reference>
<protein>
    <submittedName>
        <fullName evidence="2">Dihydrofolate reductase</fullName>
    </submittedName>
</protein>
<dbReference type="SUPFAM" id="SSF53597">
    <property type="entry name" value="Dihydrofolate reductase-like"/>
    <property type="match status" value="1"/>
</dbReference>
<keyword evidence="3" id="KW-1185">Reference proteome</keyword>
<evidence type="ECO:0000313" key="2">
    <source>
        <dbReference type="EMBL" id="MET4581785.1"/>
    </source>
</evidence>
<sequence>MAGRIHIDLFTTLDGVAQAPGGPEEDTAGGFSFGGWQAPLIGSADGEQIMAGIRATDALLLGRRTYDIFAGYWPHQVDGPDAEIARKFDAIPKYVASRGEPDLGWRGSHLLGPDIAAEVAELRERHNEVHVIGSIDFAHTLVAQSLFDQLNLWVYPIVVGPGKRLFEPDGPPAGLRLLAPPEASERGAVLLRYAPTGEKPTTGDMTPGA</sequence>
<feature type="domain" description="Bacterial bifunctional deaminase-reductase C-terminal" evidence="1">
    <location>
        <begin position="6"/>
        <end position="173"/>
    </location>
</feature>
<dbReference type="Gene3D" id="3.40.430.10">
    <property type="entry name" value="Dihydrofolate Reductase, subunit A"/>
    <property type="match status" value="1"/>
</dbReference>